<keyword evidence="3" id="KW-1185">Reference proteome</keyword>
<proteinExistence type="predicted"/>
<comment type="caution">
    <text evidence="2">The sequence shown here is derived from an EMBL/GenBank/DDBJ whole genome shotgun (WGS) entry which is preliminary data.</text>
</comment>
<evidence type="ECO:0000313" key="2">
    <source>
        <dbReference type="EMBL" id="GFO13284.1"/>
    </source>
</evidence>
<accession>A0AAV4B3N9</accession>
<name>A0AAV4B3N9_9GAST</name>
<reference evidence="2 3" key="1">
    <citation type="journal article" date="2021" name="Elife">
        <title>Chloroplast acquisition without the gene transfer in kleptoplastic sea slugs, Plakobranchus ocellatus.</title>
        <authorList>
            <person name="Maeda T."/>
            <person name="Takahashi S."/>
            <person name="Yoshida T."/>
            <person name="Shimamura S."/>
            <person name="Takaki Y."/>
            <person name="Nagai Y."/>
            <person name="Toyoda A."/>
            <person name="Suzuki Y."/>
            <person name="Arimoto A."/>
            <person name="Ishii H."/>
            <person name="Satoh N."/>
            <person name="Nishiyama T."/>
            <person name="Hasebe M."/>
            <person name="Maruyama T."/>
            <person name="Minagawa J."/>
            <person name="Obokata J."/>
            <person name="Shigenobu S."/>
        </authorList>
    </citation>
    <scope>NUCLEOTIDE SEQUENCE [LARGE SCALE GENOMIC DNA]</scope>
</reference>
<evidence type="ECO:0000313" key="3">
    <source>
        <dbReference type="Proteomes" id="UP000735302"/>
    </source>
</evidence>
<dbReference type="AlphaFoldDB" id="A0AAV4B3N9"/>
<dbReference type="Proteomes" id="UP000735302">
    <property type="component" value="Unassembled WGS sequence"/>
</dbReference>
<keyword evidence="1" id="KW-1133">Transmembrane helix</keyword>
<gene>
    <name evidence="2" type="ORF">PoB_003978900</name>
</gene>
<keyword evidence="1" id="KW-0472">Membrane</keyword>
<evidence type="ECO:0000256" key="1">
    <source>
        <dbReference type="SAM" id="Phobius"/>
    </source>
</evidence>
<keyword evidence="1" id="KW-0812">Transmembrane</keyword>
<protein>
    <submittedName>
        <fullName evidence="2">Uncharacterized protein</fullName>
    </submittedName>
</protein>
<feature type="transmembrane region" description="Helical" evidence="1">
    <location>
        <begin position="58"/>
        <end position="77"/>
    </location>
</feature>
<organism evidence="2 3">
    <name type="scientific">Plakobranchus ocellatus</name>
    <dbReference type="NCBI Taxonomy" id="259542"/>
    <lineage>
        <taxon>Eukaryota</taxon>
        <taxon>Metazoa</taxon>
        <taxon>Spiralia</taxon>
        <taxon>Lophotrochozoa</taxon>
        <taxon>Mollusca</taxon>
        <taxon>Gastropoda</taxon>
        <taxon>Heterobranchia</taxon>
        <taxon>Euthyneura</taxon>
        <taxon>Panpulmonata</taxon>
        <taxon>Sacoglossa</taxon>
        <taxon>Placobranchoidea</taxon>
        <taxon>Plakobranchidae</taxon>
        <taxon>Plakobranchus</taxon>
    </lineage>
</organism>
<sequence length="87" mass="9906">MPERQAEVGAAMRNMAVFLSWTLTSFLCHWCAKAFLSSIKVEIQSQQDTEAKSLQFRLNLWGASLVTLVQMGTFLRYNDGEIVRATY</sequence>
<dbReference type="EMBL" id="BLXT01004484">
    <property type="protein sequence ID" value="GFO13284.1"/>
    <property type="molecule type" value="Genomic_DNA"/>
</dbReference>